<name>A0ABX0V781_9HYPH</name>
<keyword evidence="2" id="KW-0270">Exopolysaccharide synthesis</keyword>
<keyword evidence="3" id="KW-0812">Transmembrane</keyword>
<accession>A0ABX0V781</accession>
<dbReference type="EMBL" id="JAATJS010000001">
    <property type="protein sequence ID" value="NIX75699.1"/>
    <property type="molecule type" value="Genomic_DNA"/>
</dbReference>
<evidence type="ECO:0000259" key="4">
    <source>
        <dbReference type="Pfam" id="PF02397"/>
    </source>
</evidence>
<keyword evidence="5" id="KW-0808">Transferase</keyword>
<dbReference type="PANTHER" id="PTHR30576">
    <property type="entry name" value="COLANIC BIOSYNTHESIS UDP-GLUCOSE LIPID CARRIER TRANSFERASE"/>
    <property type="match status" value="1"/>
</dbReference>
<sequence>MEPEQATRGTFYSEVAFRRPSLKTSPRYGNEDFRASPALRARVRVRRVAPPKRLAGRALQAVAKRCFDLAVAAFLIIFLAPALLAIAAAIKLTSRGPVLFRQRRYGLGKKQFEILKFRTMSMNSCDPDGVLQTRPGDTRVTSFGRFLRRTSLDELPQLFNVLRGDMSLVGPRPHVPGMFAGGVLYEDLVPEYFERLRVRPGVTGLAQVNGLRGSTEDPSVARARIRDDLAYIDHWSLALDVRILIMTARTEFLSGSGF</sequence>
<dbReference type="Pfam" id="PF02397">
    <property type="entry name" value="Bac_transf"/>
    <property type="match status" value="1"/>
</dbReference>
<feature type="domain" description="Bacterial sugar transferase" evidence="4">
    <location>
        <begin position="64"/>
        <end position="250"/>
    </location>
</feature>
<evidence type="ECO:0000256" key="3">
    <source>
        <dbReference type="SAM" id="Phobius"/>
    </source>
</evidence>
<comment type="similarity">
    <text evidence="1">Belongs to the bacterial sugar transferase family.</text>
</comment>
<keyword evidence="6" id="KW-1185">Reference proteome</keyword>
<comment type="caution">
    <text evidence="5">The sequence shown here is derived from an EMBL/GenBank/DDBJ whole genome shotgun (WGS) entry which is preliminary data.</text>
</comment>
<keyword evidence="3" id="KW-1133">Transmembrane helix</keyword>
<protein>
    <submittedName>
        <fullName evidence="5">Sugar transferase</fullName>
    </submittedName>
</protein>
<evidence type="ECO:0000313" key="5">
    <source>
        <dbReference type="EMBL" id="NIX75699.1"/>
    </source>
</evidence>
<dbReference type="InterPro" id="IPR003362">
    <property type="entry name" value="Bact_transf"/>
</dbReference>
<proteinExistence type="inferred from homology"/>
<gene>
    <name evidence="5" type="ORF">HB375_03605</name>
</gene>
<dbReference type="GO" id="GO:0016740">
    <property type="term" value="F:transferase activity"/>
    <property type="evidence" value="ECO:0007669"/>
    <property type="project" value="UniProtKB-KW"/>
</dbReference>
<feature type="transmembrane region" description="Helical" evidence="3">
    <location>
        <begin position="69"/>
        <end position="94"/>
    </location>
</feature>
<evidence type="ECO:0000313" key="6">
    <source>
        <dbReference type="Proteomes" id="UP000707352"/>
    </source>
</evidence>
<dbReference type="PANTHER" id="PTHR30576:SF0">
    <property type="entry name" value="UNDECAPRENYL-PHOSPHATE N-ACETYLGALACTOSAMINYL 1-PHOSPHATE TRANSFERASE-RELATED"/>
    <property type="match status" value="1"/>
</dbReference>
<reference evidence="5 6" key="1">
    <citation type="submission" date="2020-03" db="EMBL/GenBank/DDBJ databases">
        <title>The genome sequence of Microvirga sp. c23x22.</title>
        <authorList>
            <person name="Zhang X."/>
        </authorList>
    </citation>
    <scope>NUCLEOTIDE SEQUENCE [LARGE SCALE GENOMIC DNA]</scope>
    <source>
        <strain evidence="6">c23x22</strain>
    </source>
</reference>
<evidence type="ECO:0000256" key="2">
    <source>
        <dbReference type="ARBA" id="ARBA00023169"/>
    </source>
</evidence>
<dbReference type="RefSeq" id="WP_167671561.1">
    <property type="nucleotide sequence ID" value="NZ_JAATJS010000001.1"/>
</dbReference>
<keyword evidence="3" id="KW-0472">Membrane</keyword>
<organism evidence="5 6">
    <name type="scientific">Microvirga terricola</name>
    <dbReference type="NCBI Taxonomy" id="2719797"/>
    <lineage>
        <taxon>Bacteria</taxon>
        <taxon>Pseudomonadati</taxon>
        <taxon>Pseudomonadota</taxon>
        <taxon>Alphaproteobacteria</taxon>
        <taxon>Hyphomicrobiales</taxon>
        <taxon>Methylobacteriaceae</taxon>
        <taxon>Microvirga</taxon>
    </lineage>
</organism>
<evidence type="ECO:0000256" key="1">
    <source>
        <dbReference type="ARBA" id="ARBA00006464"/>
    </source>
</evidence>
<dbReference type="Proteomes" id="UP000707352">
    <property type="component" value="Unassembled WGS sequence"/>
</dbReference>